<proteinExistence type="predicted"/>
<organism evidence="2 3">
    <name type="scientific">Nocardioides bizhenqiangii</name>
    <dbReference type="NCBI Taxonomy" id="3095076"/>
    <lineage>
        <taxon>Bacteria</taxon>
        <taxon>Bacillati</taxon>
        <taxon>Actinomycetota</taxon>
        <taxon>Actinomycetes</taxon>
        <taxon>Propionibacteriales</taxon>
        <taxon>Nocardioidaceae</taxon>
        <taxon>Nocardioides</taxon>
    </lineage>
</organism>
<evidence type="ECO:0000313" key="3">
    <source>
        <dbReference type="Proteomes" id="UP001327225"/>
    </source>
</evidence>
<keyword evidence="1" id="KW-0472">Membrane</keyword>
<keyword evidence="3" id="KW-1185">Reference proteome</keyword>
<name>A0ABZ0ZNZ8_9ACTN</name>
<dbReference type="EMBL" id="CP141059">
    <property type="protein sequence ID" value="WQQ25686.1"/>
    <property type="molecule type" value="Genomic_DNA"/>
</dbReference>
<feature type="transmembrane region" description="Helical" evidence="1">
    <location>
        <begin position="49"/>
        <end position="70"/>
    </location>
</feature>
<keyword evidence="1" id="KW-1133">Transmembrane helix</keyword>
<gene>
    <name evidence="2" type="ORF">SHK19_17175</name>
</gene>
<evidence type="ECO:0000256" key="1">
    <source>
        <dbReference type="SAM" id="Phobius"/>
    </source>
</evidence>
<keyword evidence="1" id="KW-0812">Transmembrane</keyword>
<dbReference type="Proteomes" id="UP001327225">
    <property type="component" value="Chromosome"/>
</dbReference>
<accession>A0ABZ0ZNZ8</accession>
<feature type="transmembrane region" description="Helical" evidence="1">
    <location>
        <begin position="82"/>
        <end position="103"/>
    </location>
</feature>
<dbReference type="RefSeq" id="WP_322936967.1">
    <property type="nucleotide sequence ID" value="NZ_CP141059.1"/>
</dbReference>
<sequence>MTSHAASPEPEGLDALFESSPDLDVHTSAAAETGFLLGLVAITAAPFSVMHSVALGSGLLGTVLAFRGVVATSSANVAGRALAPFGLALAGVALLLVSVRYLGIDTAFGDELLPTLRGWLEDLNSRVNRP</sequence>
<evidence type="ECO:0000313" key="2">
    <source>
        <dbReference type="EMBL" id="WQQ25686.1"/>
    </source>
</evidence>
<reference evidence="3" key="1">
    <citation type="submission" date="2023-12" db="EMBL/GenBank/DDBJ databases">
        <title>Novel species in genus Nocardioides.</title>
        <authorList>
            <person name="Zhou H."/>
        </authorList>
    </citation>
    <scope>NUCLEOTIDE SEQUENCE [LARGE SCALE GENOMIC DNA]</scope>
    <source>
        <strain evidence="3">HM61</strain>
    </source>
</reference>
<protein>
    <recommendedName>
        <fullName evidence="4">DUF4190 domain-containing protein</fullName>
    </recommendedName>
</protein>
<evidence type="ECO:0008006" key="4">
    <source>
        <dbReference type="Google" id="ProtNLM"/>
    </source>
</evidence>